<dbReference type="SUPFAM" id="SSF103473">
    <property type="entry name" value="MFS general substrate transporter"/>
    <property type="match status" value="1"/>
</dbReference>
<evidence type="ECO:0000313" key="3">
    <source>
        <dbReference type="Proteomes" id="UP000271031"/>
    </source>
</evidence>
<evidence type="ECO:0000313" key="2">
    <source>
        <dbReference type="EMBL" id="RNB82390.1"/>
    </source>
</evidence>
<dbReference type="PANTHER" id="PTHR34821">
    <property type="entry name" value="INNER MEMBRANE PROTEIN YDCZ"/>
    <property type="match status" value="1"/>
</dbReference>
<dbReference type="PANTHER" id="PTHR34821:SF2">
    <property type="entry name" value="INNER MEMBRANE PROTEIN YDCZ"/>
    <property type="match status" value="1"/>
</dbReference>
<dbReference type="Pfam" id="PF04657">
    <property type="entry name" value="DMT_YdcZ"/>
    <property type="match status" value="1"/>
</dbReference>
<keyword evidence="1" id="KW-0472">Membrane</keyword>
<keyword evidence="1" id="KW-0812">Transmembrane</keyword>
<reference evidence="2 3" key="1">
    <citation type="submission" date="2018-10" db="EMBL/GenBank/DDBJ databases">
        <title>Phylogenomics of Brevibacillus.</title>
        <authorList>
            <person name="Dunlap C."/>
        </authorList>
    </citation>
    <scope>NUCLEOTIDE SEQUENCE [LARGE SCALE GENOMIC DNA]</scope>
    <source>
        <strain evidence="2 3">JCM 15716</strain>
    </source>
</reference>
<proteinExistence type="predicted"/>
<gene>
    <name evidence="2" type="ORF">EDM56_24035</name>
</gene>
<dbReference type="InterPro" id="IPR036259">
    <property type="entry name" value="MFS_trans_sf"/>
</dbReference>
<dbReference type="RefSeq" id="WP_122920468.1">
    <property type="nucleotide sequence ID" value="NZ_RHHQ01000020.1"/>
</dbReference>
<dbReference type="GO" id="GO:0005886">
    <property type="term" value="C:plasma membrane"/>
    <property type="evidence" value="ECO:0007669"/>
    <property type="project" value="TreeGrafter"/>
</dbReference>
<comment type="caution">
    <text evidence="2">The sequence shown here is derived from an EMBL/GenBank/DDBJ whole genome shotgun (WGS) entry which is preliminary data.</text>
</comment>
<dbReference type="InterPro" id="IPR006750">
    <property type="entry name" value="YdcZ"/>
</dbReference>
<organism evidence="2 3">
    <name type="scientific">Brevibacillus fluminis</name>
    <dbReference type="NCBI Taxonomy" id="511487"/>
    <lineage>
        <taxon>Bacteria</taxon>
        <taxon>Bacillati</taxon>
        <taxon>Bacillota</taxon>
        <taxon>Bacilli</taxon>
        <taxon>Bacillales</taxon>
        <taxon>Paenibacillaceae</taxon>
        <taxon>Brevibacillus</taxon>
    </lineage>
</organism>
<feature type="transmembrane region" description="Helical" evidence="1">
    <location>
        <begin position="68"/>
        <end position="88"/>
    </location>
</feature>
<dbReference type="EMBL" id="RHHQ01000020">
    <property type="protein sequence ID" value="RNB82390.1"/>
    <property type="molecule type" value="Genomic_DNA"/>
</dbReference>
<protein>
    <submittedName>
        <fullName evidence="2">DMT family transporter</fullName>
    </submittedName>
</protein>
<feature type="transmembrane region" description="Helical" evidence="1">
    <location>
        <begin position="121"/>
        <end position="139"/>
    </location>
</feature>
<feature type="transmembrane region" description="Helical" evidence="1">
    <location>
        <begin position="36"/>
        <end position="62"/>
    </location>
</feature>
<keyword evidence="3" id="KW-1185">Reference proteome</keyword>
<feature type="transmembrane region" description="Helical" evidence="1">
    <location>
        <begin position="6"/>
        <end position="24"/>
    </location>
</feature>
<evidence type="ECO:0000256" key="1">
    <source>
        <dbReference type="SAM" id="Phobius"/>
    </source>
</evidence>
<keyword evidence="1" id="KW-1133">Transmembrane helix</keyword>
<dbReference type="AlphaFoldDB" id="A0A3M8D2S9"/>
<sequence length="159" mass="17009">MLYISLALIIGVLIIFSMIINSHLARRIGVLQGTWINYLVGLAGSAVLLFAVGDGLVIAGIPWEIIPFWAYFGGAVGVLIVALSNIVIPTIPAIYSTLLMFVGQLFASMLIDYTVGHPITVGKIVGGLLILGSMLYNFFNDKKAAATAVDHKKEFSVQA</sequence>
<accession>A0A3M8D2S9</accession>
<name>A0A3M8D2S9_9BACL</name>
<dbReference type="Proteomes" id="UP000271031">
    <property type="component" value="Unassembled WGS sequence"/>
</dbReference>
<feature type="transmembrane region" description="Helical" evidence="1">
    <location>
        <begin position="95"/>
        <end position="115"/>
    </location>
</feature>
<dbReference type="OrthoDB" id="1654616at2"/>